<dbReference type="InterPro" id="IPR002838">
    <property type="entry name" value="AIM24"/>
</dbReference>
<evidence type="ECO:0000313" key="3">
    <source>
        <dbReference type="Proteomes" id="UP001633002"/>
    </source>
</evidence>
<keyword evidence="3" id="KW-1185">Reference proteome</keyword>
<dbReference type="PANTHER" id="PTHR38074:SF1">
    <property type="entry name" value="ALTERED INHERITANCE OF MITOCHONDRIA PROTEIN 24, MITOCHONDRIAL"/>
    <property type="match status" value="1"/>
</dbReference>
<evidence type="ECO:0008006" key="4">
    <source>
        <dbReference type="Google" id="ProtNLM"/>
    </source>
</evidence>
<dbReference type="InterPro" id="IPR036983">
    <property type="entry name" value="AIM24_sf"/>
</dbReference>
<dbReference type="Pfam" id="PF01987">
    <property type="entry name" value="AIM24"/>
    <property type="match status" value="1"/>
</dbReference>
<dbReference type="AlphaFoldDB" id="A0ABD3HC97"/>
<comment type="caution">
    <text evidence="2">The sequence shown here is derived from an EMBL/GenBank/DDBJ whole genome shotgun (WGS) entry which is preliminary data.</text>
</comment>
<dbReference type="Proteomes" id="UP001633002">
    <property type="component" value="Unassembled WGS sequence"/>
</dbReference>
<reference evidence="2 3" key="1">
    <citation type="submission" date="2024-09" db="EMBL/GenBank/DDBJ databases">
        <title>Chromosome-scale assembly of Riccia sorocarpa.</title>
        <authorList>
            <person name="Paukszto L."/>
        </authorList>
    </citation>
    <scope>NUCLEOTIDE SEQUENCE [LARGE SCALE GENOMIC DNA]</scope>
    <source>
        <strain evidence="2">LP-2024</strain>
        <tissue evidence="2">Aerial parts of the thallus</tissue>
    </source>
</reference>
<feature type="compositionally biased region" description="Acidic residues" evidence="1">
    <location>
        <begin position="291"/>
        <end position="300"/>
    </location>
</feature>
<proteinExistence type="predicted"/>
<evidence type="ECO:0000313" key="2">
    <source>
        <dbReference type="EMBL" id="KAL3688077.1"/>
    </source>
</evidence>
<dbReference type="InterPro" id="IPR016031">
    <property type="entry name" value="Trp_RNA-bd_attenuator-like_dom"/>
</dbReference>
<dbReference type="Gene3D" id="3.60.160.10">
    <property type="entry name" value="Mitochondrial biogenesis AIM24"/>
    <property type="match status" value="1"/>
</dbReference>
<gene>
    <name evidence="2" type="ORF">R1sor_014386</name>
</gene>
<accession>A0ABD3HC97</accession>
<dbReference type="PANTHER" id="PTHR38074">
    <property type="entry name" value="ALTERED INHERITANCE OF MITOCHONDRIA PROTEIN 24, MITOCHONDRIAL"/>
    <property type="match status" value="1"/>
</dbReference>
<name>A0ABD3HC97_9MARC</name>
<dbReference type="EMBL" id="JBJQOH010000004">
    <property type="protein sequence ID" value="KAL3688077.1"/>
    <property type="molecule type" value="Genomic_DNA"/>
</dbReference>
<protein>
    <recommendedName>
        <fullName evidence="4">Altered inheritance of mitochondria protein 24, mitochondrial</fullName>
    </recommendedName>
</protein>
<feature type="region of interest" description="Disordered" evidence="1">
    <location>
        <begin position="259"/>
        <end position="300"/>
    </location>
</feature>
<sequence>MASAMTLEQYMHSSIQNNRPQCLPFELANDKMLEINLGIPGSTGELLEFVWIKLGSMVACRGEVSFKREGIMEHGFSNMLKKSLTEEGVTLTKASAKSRAQVYVADEGKLVTIVKLQGDSLVINGNDLLAFEPSISHKITMMKKMSSIVAGGLYNVKLSGHGYVAFLSHGKPIALVVGPDQPTVYTDPQATVAWSGELTPDFKTDMQFKTFLGRGSGESFQMKFDGQKGRGFVLVQPFEELPPPPPQVVSDDIQPAEVRKTEETPAMDAVRRSVSNSFEDTKSLLEGAANTDDEYDMAST</sequence>
<organism evidence="2 3">
    <name type="scientific">Riccia sorocarpa</name>
    <dbReference type="NCBI Taxonomy" id="122646"/>
    <lineage>
        <taxon>Eukaryota</taxon>
        <taxon>Viridiplantae</taxon>
        <taxon>Streptophyta</taxon>
        <taxon>Embryophyta</taxon>
        <taxon>Marchantiophyta</taxon>
        <taxon>Marchantiopsida</taxon>
        <taxon>Marchantiidae</taxon>
        <taxon>Marchantiales</taxon>
        <taxon>Ricciaceae</taxon>
        <taxon>Riccia</taxon>
    </lineage>
</organism>
<dbReference type="SUPFAM" id="SSF51219">
    <property type="entry name" value="TRAP-like"/>
    <property type="match status" value="1"/>
</dbReference>
<evidence type="ECO:0000256" key="1">
    <source>
        <dbReference type="SAM" id="MobiDB-lite"/>
    </source>
</evidence>